<feature type="domain" description="N-acetyltransferase" evidence="1">
    <location>
        <begin position="32"/>
        <end position="219"/>
    </location>
</feature>
<gene>
    <name evidence="2" type="ORF">BDW02DRAFT_571719</name>
</gene>
<evidence type="ECO:0000313" key="3">
    <source>
        <dbReference type="Proteomes" id="UP000800040"/>
    </source>
</evidence>
<dbReference type="Gene3D" id="3.40.630.30">
    <property type="match status" value="1"/>
</dbReference>
<dbReference type="AlphaFoldDB" id="A0A6A5KEF1"/>
<protein>
    <recommendedName>
        <fullName evidence="1">N-acetyltransferase domain-containing protein</fullName>
    </recommendedName>
</protein>
<dbReference type="OrthoDB" id="2115692at2759"/>
<dbReference type="SUPFAM" id="SSF55729">
    <property type="entry name" value="Acyl-CoA N-acyltransferases (Nat)"/>
    <property type="match status" value="1"/>
</dbReference>
<evidence type="ECO:0000259" key="1">
    <source>
        <dbReference type="PROSITE" id="PS51186"/>
    </source>
</evidence>
<dbReference type="GO" id="GO:0016747">
    <property type="term" value="F:acyltransferase activity, transferring groups other than amino-acyl groups"/>
    <property type="evidence" value="ECO:0007669"/>
    <property type="project" value="InterPro"/>
</dbReference>
<dbReference type="InterPro" id="IPR016181">
    <property type="entry name" value="Acyl_CoA_acyltransferase"/>
</dbReference>
<sequence length="233" mass="26528">MGFVILPALVPDISSVYDVYFAAFKDNPVTRALFPSATETDLLDAKSEFRTGHTAHVSEYWKTSSTQYTLKCVDTGTGQIVGMALWDVYITPSDWKKGEISWLQGDERERAEALVNPLWDARERMWSNEKYLYCHVMAVHPSFQRRGVGELLFKFGINVSQEARLPIYIESSKEAVRLYEKMGCSRLKARPLRKREDLQSVKVNSANEDGEVALFVWIPEGEENKLPKAVELA</sequence>
<dbReference type="PROSITE" id="PS51186">
    <property type="entry name" value="GNAT"/>
    <property type="match status" value="1"/>
</dbReference>
<dbReference type="EMBL" id="ML975355">
    <property type="protein sequence ID" value="KAF1831743.1"/>
    <property type="molecule type" value="Genomic_DNA"/>
</dbReference>
<dbReference type="PANTHER" id="PTHR42791">
    <property type="entry name" value="GNAT FAMILY ACETYLTRANSFERASE"/>
    <property type="match status" value="1"/>
</dbReference>
<keyword evidence="3" id="KW-1185">Reference proteome</keyword>
<accession>A0A6A5KEF1</accession>
<proteinExistence type="predicted"/>
<dbReference type="PANTHER" id="PTHR42791:SF17">
    <property type="entry name" value="ACETYLTRANSFERASE, GNAT FAMILY FAMILY (AFU_ORTHOLOGUE AFUA_8G05690)"/>
    <property type="match status" value="1"/>
</dbReference>
<dbReference type="Proteomes" id="UP000800040">
    <property type="component" value="Unassembled WGS sequence"/>
</dbReference>
<dbReference type="Pfam" id="PF00583">
    <property type="entry name" value="Acetyltransf_1"/>
    <property type="match status" value="1"/>
</dbReference>
<dbReference type="CDD" id="cd04301">
    <property type="entry name" value="NAT_SF"/>
    <property type="match status" value="1"/>
</dbReference>
<dbReference type="InterPro" id="IPR052523">
    <property type="entry name" value="Trichothecene_AcTrans"/>
</dbReference>
<dbReference type="InterPro" id="IPR000182">
    <property type="entry name" value="GNAT_dom"/>
</dbReference>
<reference evidence="2" key="1">
    <citation type="submission" date="2020-01" db="EMBL/GenBank/DDBJ databases">
        <authorList>
            <consortium name="DOE Joint Genome Institute"/>
            <person name="Haridas S."/>
            <person name="Albert R."/>
            <person name="Binder M."/>
            <person name="Bloem J."/>
            <person name="Labutti K."/>
            <person name="Salamov A."/>
            <person name="Andreopoulos B."/>
            <person name="Baker S.E."/>
            <person name="Barry K."/>
            <person name="Bills G."/>
            <person name="Bluhm B.H."/>
            <person name="Cannon C."/>
            <person name="Castanera R."/>
            <person name="Culley D.E."/>
            <person name="Daum C."/>
            <person name="Ezra D."/>
            <person name="Gonzalez J.B."/>
            <person name="Henrissat B."/>
            <person name="Kuo A."/>
            <person name="Liang C."/>
            <person name="Lipzen A."/>
            <person name="Lutzoni F."/>
            <person name="Magnuson J."/>
            <person name="Mondo S."/>
            <person name="Nolan M."/>
            <person name="Ohm R."/>
            <person name="Pangilinan J."/>
            <person name="Park H.-J."/>
            <person name="Ramirez L."/>
            <person name="Alfaro M."/>
            <person name="Sun H."/>
            <person name="Tritt A."/>
            <person name="Yoshinaga Y."/>
            <person name="Zwiers L.-H."/>
            <person name="Turgeon B.G."/>
            <person name="Goodwin S.B."/>
            <person name="Spatafora J.W."/>
            <person name="Crous P.W."/>
            <person name="Grigoriev I.V."/>
        </authorList>
    </citation>
    <scope>NUCLEOTIDE SEQUENCE</scope>
    <source>
        <strain evidence="2">P77</strain>
    </source>
</reference>
<name>A0A6A5KEF1_9PLEO</name>
<organism evidence="2 3">
    <name type="scientific">Decorospora gaudefroyi</name>
    <dbReference type="NCBI Taxonomy" id="184978"/>
    <lineage>
        <taxon>Eukaryota</taxon>
        <taxon>Fungi</taxon>
        <taxon>Dikarya</taxon>
        <taxon>Ascomycota</taxon>
        <taxon>Pezizomycotina</taxon>
        <taxon>Dothideomycetes</taxon>
        <taxon>Pleosporomycetidae</taxon>
        <taxon>Pleosporales</taxon>
        <taxon>Pleosporineae</taxon>
        <taxon>Pleosporaceae</taxon>
        <taxon>Decorospora</taxon>
    </lineage>
</organism>
<evidence type="ECO:0000313" key="2">
    <source>
        <dbReference type="EMBL" id="KAF1831743.1"/>
    </source>
</evidence>